<dbReference type="EMBL" id="JACIFP010000001">
    <property type="protein sequence ID" value="MBB4133921.1"/>
    <property type="molecule type" value="Genomic_DNA"/>
</dbReference>
<keyword evidence="2" id="KW-0449">Lipoprotein</keyword>
<accession>A0A840EQW9</accession>
<dbReference type="Pfam" id="PF18702">
    <property type="entry name" value="DUF5642"/>
    <property type="match status" value="1"/>
</dbReference>
<evidence type="ECO:0000313" key="3">
    <source>
        <dbReference type="Proteomes" id="UP000551501"/>
    </source>
</evidence>
<evidence type="ECO:0000313" key="2">
    <source>
        <dbReference type="EMBL" id="MBB4133921.1"/>
    </source>
</evidence>
<dbReference type="InterPro" id="IPR041313">
    <property type="entry name" value="DUF5642"/>
</dbReference>
<gene>
    <name evidence="2" type="ORF">BKA16_000473</name>
</gene>
<comment type="caution">
    <text evidence="2">The sequence shown here is derived from an EMBL/GenBank/DDBJ whole genome shotgun (WGS) entry which is preliminary data.</text>
</comment>
<protein>
    <submittedName>
        <fullName evidence="2">Major membrane immunogen (Membrane-anchored lipoprotein)</fullName>
    </submittedName>
</protein>
<name>A0A840EQW9_9ACTN</name>
<dbReference type="AlphaFoldDB" id="A0A840EQW9"/>
<proteinExistence type="predicted"/>
<keyword evidence="3" id="KW-1185">Reference proteome</keyword>
<evidence type="ECO:0000259" key="1">
    <source>
        <dbReference type="Pfam" id="PF18702"/>
    </source>
</evidence>
<dbReference type="RefSeq" id="WP_183369083.1">
    <property type="nucleotide sequence ID" value="NZ_BAABHL010000021.1"/>
</dbReference>
<feature type="domain" description="DUF5642" evidence="1">
    <location>
        <begin position="50"/>
        <end position="229"/>
    </location>
</feature>
<sequence length="238" mass="23804">MKRSTMGTGIAGIAAATLLVAGCGSDDGAGAASSSEAGADGSKAQSLVLAKGEFPAGYESLDFDKDAAFELAKTADSVSTGKVTPASCAKGGVLPDDVKADQVGVAAAMKGTEGTLVESVTALDRPIKDYRAAVTGKCAKVTTTLASGPMAGLKATVKSTVLDPPDTAAGDQILVYRQDSTTKASGQTSRTQSLTGIASVDGYVVRMQFSPLTPGAKADRAAFDKAFAAAVDKIAEKA</sequence>
<dbReference type="Proteomes" id="UP000551501">
    <property type="component" value="Unassembled WGS sequence"/>
</dbReference>
<organism evidence="2 3">
    <name type="scientific">Gordonia humi</name>
    <dbReference type="NCBI Taxonomy" id="686429"/>
    <lineage>
        <taxon>Bacteria</taxon>
        <taxon>Bacillati</taxon>
        <taxon>Actinomycetota</taxon>
        <taxon>Actinomycetes</taxon>
        <taxon>Mycobacteriales</taxon>
        <taxon>Gordoniaceae</taxon>
        <taxon>Gordonia</taxon>
    </lineage>
</organism>
<dbReference type="PROSITE" id="PS51257">
    <property type="entry name" value="PROKAR_LIPOPROTEIN"/>
    <property type="match status" value="1"/>
</dbReference>
<reference evidence="2 3" key="1">
    <citation type="submission" date="2020-08" db="EMBL/GenBank/DDBJ databases">
        <title>Sequencing the genomes of 1000 actinobacteria strains.</title>
        <authorList>
            <person name="Klenk H.-P."/>
        </authorList>
    </citation>
    <scope>NUCLEOTIDE SEQUENCE [LARGE SCALE GENOMIC DNA]</scope>
    <source>
        <strain evidence="2 3">DSM 45298</strain>
    </source>
</reference>